<dbReference type="AlphaFoldDB" id="A0A4V4HUS2"/>
<reference evidence="2 3" key="1">
    <citation type="submission" date="2017-12" db="EMBL/GenBank/DDBJ databases">
        <title>Comparative genomics of Botrytis spp.</title>
        <authorList>
            <person name="Valero-Jimenez C.A."/>
            <person name="Tapia P."/>
            <person name="Veloso J."/>
            <person name="Silva-Moreno E."/>
            <person name="Staats M."/>
            <person name="Valdes J.H."/>
            <person name="Van Kan J.A.L."/>
        </authorList>
    </citation>
    <scope>NUCLEOTIDE SEQUENCE [LARGE SCALE GENOMIC DNA]</scope>
    <source>
        <strain evidence="2 3">MUCL435</strain>
    </source>
</reference>
<keyword evidence="3" id="KW-1185">Reference proteome</keyword>
<keyword evidence="1" id="KW-0472">Membrane</keyword>
<proteinExistence type="predicted"/>
<name>A0A4V4HUS2_9HELO</name>
<protein>
    <submittedName>
        <fullName evidence="2">Uncharacterized protein</fullName>
    </submittedName>
</protein>
<feature type="transmembrane region" description="Helical" evidence="1">
    <location>
        <begin position="6"/>
        <end position="24"/>
    </location>
</feature>
<keyword evidence="1" id="KW-1133">Transmembrane helix</keyword>
<comment type="caution">
    <text evidence="2">The sequence shown here is derived from an EMBL/GenBank/DDBJ whole genome shotgun (WGS) entry which is preliminary data.</text>
</comment>
<sequence length="63" mass="7439">MAQNPYNYTLQILTTWVVVLAFFVGEKDFILTTQVREKTRGTELYHELPEYGLRDLPDLFLET</sequence>
<organism evidence="2 3">
    <name type="scientific">Botrytis galanthina</name>
    <dbReference type="NCBI Taxonomy" id="278940"/>
    <lineage>
        <taxon>Eukaryota</taxon>
        <taxon>Fungi</taxon>
        <taxon>Dikarya</taxon>
        <taxon>Ascomycota</taxon>
        <taxon>Pezizomycotina</taxon>
        <taxon>Leotiomycetes</taxon>
        <taxon>Helotiales</taxon>
        <taxon>Sclerotiniaceae</taxon>
        <taxon>Botrytis</taxon>
    </lineage>
</organism>
<keyword evidence="1" id="KW-0812">Transmembrane</keyword>
<evidence type="ECO:0000256" key="1">
    <source>
        <dbReference type="SAM" id="Phobius"/>
    </source>
</evidence>
<dbReference type="EMBL" id="PQXL01000150">
    <property type="protein sequence ID" value="THV50456.1"/>
    <property type="molecule type" value="Genomic_DNA"/>
</dbReference>
<accession>A0A4V4HUS2</accession>
<evidence type="ECO:0000313" key="3">
    <source>
        <dbReference type="Proteomes" id="UP000308671"/>
    </source>
</evidence>
<dbReference type="Proteomes" id="UP000308671">
    <property type="component" value="Unassembled WGS sequence"/>
</dbReference>
<gene>
    <name evidence="2" type="ORF">BGAL_0150g00200</name>
</gene>
<evidence type="ECO:0000313" key="2">
    <source>
        <dbReference type="EMBL" id="THV50456.1"/>
    </source>
</evidence>